<dbReference type="InterPro" id="IPR000276">
    <property type="entry name" value="GPCR_Rhodpsn"/>
</dbReference>
<keyword evidence="4 6" id="KW-0472">Membrane</keyword>
<reference evidence="8 9" key="1">
    <citation type="submission" date="2020-06" db="EMBL/GenBank/DDBJ databases">
        <authorList>
            <person name="Li R."/>
            <person name="Bekaert M."/>
        </authorList>
    </citation>
    <scope>NUCLEOTIDE SEQUENCE [LARGE SCALE GENOMIC DNA]</scope>
    <source>
        <strain evidence="9">wild</strain>
    </source>
</reference>
<evidence type="ECO:0000256" key="2">
    <source>
        <dbReference type="ARBA" id="ARBA00022692"/>
    </source>
</evidence>
<comment type="subcellular location">
    <subcellularLocation>
        <location evidence="1">Membrane</location>
        <topology evidence="1">Multi-pass membrane protein</topology>
    </subcellularLocation>
</comment>
<feature type="transmembrane region" description="Helical" evidence="6">
    <location>
        <begin position="280"/>
        <end position="303"/>
    </location>
</feature>
<evidence type="ECO:0000313" key="9">
    <source>
        <dbReference type="Proteomes" id="UP000507470"/>
    </source>
</evidence>
<feature type="domain" description="G-protein coupled receptors family 1 profile" evidence="7">
    <location>
        <begin position="55"/>
        <end position="299"/>
    </location>
</feature>
<evidence type="ECO:0000256" key="1">
    <source>
        <dbReference type="ARBA" id="ARBA00004141"/>
    </source>
</evidence>
<protein>
    <recommendedName>
        <fullName evidence="7">G-protein coupled receptors family 1 profile domain-containing protein</fullName>
    </recommendedName>
</protein>
<dbReference type="AlphaFoldDB" id="A0A6J8CDH6"/>
<evidence type="ECO:0000256" key="4">
    <source>
        <dbReference type="ARBA" id="ARBA00023136"/>
    </source>
</evidence>
<dbReference type="PANTHER" id="PTHR23112">
    <property type="entry name" value="G PROTEIN-COUPLED RECEPTOR 157-RELATED"/>
    <property type="match status" value="1"/>
</dbReference>
<sequence>MDTSSLGEETTTYENRIQMKDGYDLPVYGIAEGTFYKLHVPAMACICISFICAMSDIFYSFYHQNCSKFFEWSKSERFVVYMALCDALFNVSHFSDHLHIVVTKSFPTPKGLCAFYGFMLAEFITAQSFMVNIVAINVFVLIYVRKHLYFGRWDYRLLVYIFGVPAVGGIIVGALDQFGPSGAFCTFDAIKGKTTYIFFTTVPLLLILVMNIGLYTLSWGRIYRETHEIKDSLGKSSRALQASHKVAKTMSLFVTAFFIQWWALAVFGVCQLIGNIPPLLLSFVTTFSNIGGLLNGIVFIFIIKRKSEKVGTNGSLKSGSGGTGSTPIHSVSHSTQAIKNSEV</sequence>
<evidence type="ECO:0000313" key="8">
    <source>
        <dbReference type="EMBL" id="CAC5394355.1"/>
    </source>
</evidence>
<feature type="transmembrane region" description="Helical" evidence="6">
    <location>
        <begin position="115"/>
        <end position="143"/>
    </location>
</feature>
<name>A0A6J8CDH6_MYTCO</name>
<evidence type="ECO:0000256" key="6">
    <source>
        <dbReference type="SAM" id="Phobius"/>
    </source>
</evidence>
<feature type="transmembrane region" description="Helical" evidence="6">
    <location>
        <begin position="78"/>
        <end position="95"/>
    </location>
</feature>
<feature type="transmembrane region" description="Helical" evidence="6">
    <location>
        <begin position="195"/>
        <end position="217"/>
    </location>
</feature>
<dbReference type="SUPFAM" id="SSF81321">
    <property type="entry name" value="Family A G protein-coupled receptor-like"/>
    <property type="match status" value="1"/>
</dbReference>
<dbReference type="Gene3D" id="1.20.1070.10">
    <property type="entry name" value="Rhodopsin 7-helix transmembrane proteins"/>
    <property type="match status" value="1"/>
</dbReference>
<dbReference type="GO" id="GO:0007189">
    <property type="term" value="P:adenylate cyclase-activating G protein-coupled receptor signaling pathway"/>
    <property type="evidence" value="ECO:0007669"/>
    <property type="project" value="TreeGrafter"/>
</dbReference>
<dbReference type="CDD" id="cd00637">
    <property type="entry name" value="7tm_classA_rhodopsin-like"/>
    <property type="match status" value="1"/>
</dbReference>
<evidence type="ECO:0000256" key="5">
    <source>
        <dbReference type="SAM" id="MobiDB-lite"/>
    </source>
</evidence>
<dbReference type="GO" id="GO:0005886">
    <property type="term" value="C:plasma membrane"/>
    <property type="evidence" value="ECO:0007669"/>
    <property type="project" value="TreeGrafter"/>
</dbReference>
<dbReference type="Pfam" id="PF00001">
    <property type="entry name" value="7tm_1"/>
    <property type="match status" value="1"/>
</dbReference>
<feature type="transmembrane region" description="Helical" evidence="6">
    <location>
        <begin position="38"/>
        <end position="58"/>
    </location>
</feature>
<keyword evidence="3 6" id="KW-1133">Transmembrane helix</keyword>
<dbReference type="InterPro" id="IPR017452">
    <property type="entry name" value="GPCR_Rhodpsn_7TM"/>
</dbReference>
<feature type="transmembrane region" description="Helical" evidence="6">
    <location>
        <begin position="252"/>
        <end position="274"/>
    </location>
</feature>
<evidence type="ECO:0000256" key="3">
    <source>
        <dbReference type="ARBA" id="ARBA00022989"/>
    </source>
</evidence>
<keyword evidence="2 6" id="KW-0812">Transmembrane</keyword>
<dbReference type="GO" id="GO:0004930">
    <property type="term" value="F:G protein-coupled receptor activity"/>
    <property type="evidence" value="ECO:0007669"/>
    <property type="project" value="InterPro"/>
</dbReference>
<dbReference type="OrthoDB" id="6115658at2759"/>
<evidence type="ECO:0000259" key="7">
    <source>
        <dbReference type="PROSITE" id="PS50262"/>
    </source>
</evidence>
<dbReference type="PANTHER" id="PTHR23112:SF0">
    <property type="entry name" value="TRANSMEMBRANE PROTEIN 116"/>
    <property type="match status" value="1"/>
</dbReference>
<gene>
    <name evidence="8" type="ORF">MCOR_29110</name>
</gene>
<proteinExistence type="predicted"/>
<feature type="region of interest" description="Disordered" evidence="5">
    <location>
        <begin position="311"/>
        <end position="343"/>
    </location>
</feature>
<keyword evidence="9" id="KW-1185">Reference proteome</keyword>
<dbReference type="EMBL" id="CACVKT020005281">
    <property type="protein sequence ID" value="CAC5394355.1"/>
    <property type="molecule type" value="Genomic_DNA"/>
</dbReference>
<organism evidence="8 9">
    <name type="scientific">Mytilus coruscus</name>
    <name type="common">Sea mussel</name>
    <dbReference type="NCBI Taxonomy" id="42192"/>
    <lineage>
        <taxon>Eukaryota</taxon>
        <taxon>Metazoa</taxon>
        <taxon>Spiralia</taxon>
        <taxon>Lophotrochozoa</taxon>
        <taxon>Mollusca</taxon>
        <taxon>Bivalvia</taxon>
        <taxon>Autobranchia</taxon>
        <taxon>Pteriomorphia</taxon>
        <taxon>Mytilida</taxon>
        <taxon>Mytiloidea</taxon>
        <taxon>Mytilidae</taxon>
        <taxon>Mytilinae</taxon>
        <taxon>Mytilus</taxon>
    </lineage>
</organism>
<accession>A0A6J8CDH6</accession>
<feature type="compositionally biased region" description="Polar residues" evidence="5">
    <location>
        <begin position="327"/>
        <end position="343"/>
    </location>
</feature>
<dbReference type="PROSITE" id="PS50262">
    <property type="entry name" value="G_PROTEIN_RECEP_F1_2"/>
    <property type="match status" value="1"/>
</dbReference>
<feature type="transmembrane region" description="Helical" evidence="6">
    <location>
        <begin position="155"/>
        <end position="175"/>
    </location>
</feature>
<dbReference type="Proteomes" id="UP000507470">
    <property type="component" value="Unassembled WGS sequence"/>
</dbReference>